<dbReference type="InterPro" id="IPR006668">
    <property type="entry name" value="Mg_transptr_MgtE_intracell_dom"/>
</dbReference>
<protein>
    <submittedName>
        <fullName evidence="3">Mg/Co/Ni transporter MgtE / CBS domain</fullName>
    </submittedName>
</protein>
<organism evidence="3 4">
    <name type="scientific">Candidatus Ozemobacter sibiricus</name>
    <dbReference type="NCBI Taxonomy" id="2268124"/>
    <lineage>
        <taxon>Bacteria</taxon>
        <taxon>Candidatus Ozemobacteria</taxon>
        <taxon>Candidatus Ozemobacterales</taxon>
        <taxon>Candidatus Ozemobacteraceae</taxon>
        <taxon>Candidatus Ozemobacter</taxon>
    </lineage>
</organism>
<sequence length="425" mass="47102">MQSAEKKYFLADLVGAPVIDPAGAVIGRVVDFTFLVGGKYPKINQAVLQLAGEADQRLVPRERFQTFGPATFALSSSPTDLPWLSSAPDQYLARSIWDKQIIDTSDVRVVRVNDLQIAEVRGEWFLIAVDVGLQGLLRRLGFDRWVCPLMERLHWPVRHEVIAWDLIQSFPTGMSPLKLAVPSNKVQDMHPADLADILEDLSVHEGVSLIQTLDDETAAETLAEADPETQVQIIASLPSHEASDILEEMEPDEAVDILQDLDDQKAAEILSHMEPSEASDVRELLKHAENTAGGLMSTGYATIYEEFTVADAFKHLRLVAIDLEIIYYLYVVDHQDRLKGVVSIRNLLVADPAAPVTSIMNRDLIFVAPEAPQEEVATLIARYNLLALPVLGLAGDLLGVVTVDDVMDLLLENMPRMWKRRALTS</sequence>
<evidence type="ECO:0000259" key="2">
    <source>
        <dbReference type="PROSITE" id="PS51371"/>
    </source>
</evidence>
<dbReference type="InterPro" id="IPR006669">
    <property type="entry name" value="MgtE_transporter"/>
</dbReference>
<dbReference type="GO" id="GO:0016020">
    <property type="term" value="C:membrane"/>
    <property type="evidence" value="ECO:0007669"/>
    <property type="project" value="InterPro"/>
</dbReference>
<feature type="domain" description="CBS" evidence="2">
    <location>
        <begin position="296"/>
        <end position="358"/>
    </location>
</feature>
<dbReference type="Gene3D" id="3.10.580.10">
    <property type="entry name" value="CBS-domain"/>
    <property type="match status" value="1"/>
</dbReference>
<dbReference type="PROSITE" id="PS51371">
    <property type="entry name" value="CBS"/>
    <property type="match status" value="2"/>
</dbReference>
<dbReference type="GO" id="GO:0015095">
    <property type="term" value="F:magnesium ion transmembrane transporter activity"/>
    <property type="evidence" value="ECO:0007669"/>
    <property type="project" value="InterPro"/>
</dbReference>
<evidence type="ECO:0000256" key="1">
    <source>
        <dbReference type="PROSITE-ProRule" id="PRU00703"/>
    </source>
</evidence>
<dbReference type="Proteomes" id="UP000252355">
    <property type="component" value="Unassembled WGS sequence"/>
</dbReference>
<dbReference type="EMBL" id="QOQW01000019">
    <property type="protein sequence ID" value="RCK78769.1"/>
    <property type="molecule type" value="Genomic_DNA"/>
</dbReference>
<comment type="caution">
    <text evidence="3">The sequence shown here is derived from an EMBL/GenBank/DDBJ whole genome shotgun (WGS) entry which is preliminary data.</text>
</comment>
<dbReference type="SUPFAM" id="SSF158791">
    <property type="entry name" value="MgtE N-terminal domain-like"/>
    <property type="match status" value="1"/>
</dbReference>
<evidence type="ECO:0000313" key="3">
    <source>
        <dbReference type="EMBL" id="RCK78769.1"/>
    </source>
</evidence>
<keyword evidence="1" id="KW-0129">CBS domain</keyword>
<feature type="domain" description="CBS" evidence="2">
    <location>
        <begin position="360"/>
        <end position="416"/>
    </location>
</feature>
<evidence type="ECO:0000313" key="4">
    <source>
        <dbReference type="Proteomes" id="UP000252355"/>
    </source>
</evidence>
<dbReference type="SUPFAM" id="SSF54631">
    <property type="entry name" value="CBS-domain pair"/>
    <property type="match status" value="1"/>
</dbReference>
<dbReference type="Gene3D" id="1.25.60.10">
    <property type="entry name" value="MgtE N-terminal domain-like"/>
    <property type="match status" value="1"/>
</dbReference>
<dbReference type="InterPro" id="IPR038076">
    <property type="entry name" value="MgtE_N_sf"/>
</dbReference>
<dbReference type="AlphaFoldDB" id="A0A367ZLY5"/>
<accession>A0A367ZLY5</accession>
<dbReference type="Pfam" id="PF03448">
    <property type="entry name" value="MgtE_N"/>
    <property type="match status" value="1"/>
</dbReference>
<dbReference type="PANTHER" id="PTHR43773">
    <property type="entry name" value="MAGNESIUM TRANSPORTER MGTE"/>
    <property type="match status" value="1"/>
</dbReference>
<reference evidence="3 4" key="1">
    <citation type="submission" date="2018-05" db="EMBL/GenBank/DDBJ databases">
        <title>A metagenomic window into the 2 km-deep terrestrial subsurface aquifer revealed taxonomically and functionally diverse microbial community comprising novel uncultured bacterial lineages.</title>
        <authorList>
            <person name="Kadnikov V.V."/>
            <person name="Mardanov A.V."/>
            <person name="Beletsky A.V."/>
            <person name="Banks D."/>
            <person name="Pimenov N.V."/>
            <person name="Frank Y.A."/>
            <person name="Karnachuk O.V."/>
            <person name="Ravin N.V."/>
        </authorList>
    </citation>
    <scope>NUCLEOTIDE SEQUENCE [LARGE SCALE GENOMIC DNA]</scope>
    <source>
        <strain evidence="3">BY5</strain>
    </source>
</reference>
<dbReference type="CDD" id="cd04606">
    <property type="entry name" value="CBS_pair_Mg_transporter"/>
    <property type="match status" value="1"/>
</dbReference>
<dbReference type="InterPro" id="IPR046342">
    <property type="entry name" value="CBS_dom_sf"/>
</dbReference>
<dbReference type="InterPro" id="IPR000644">
    <property type="entry name" value="CBS_dom"/>
</dbReference>
<proteinExistence type="predicted"/>
<name>A0A367ZLY5_9BACT</name>
<dbReference type="PANTHER" id="PTHR43773:SF1">
    <property type="entry name" value="MAGNESIUM TRANSPORTER MGTE"/>
    <property type="match status" value="1"/>
</dbReference>
<dbReference type="SMART" id="SM00116">
    <property type="entry name" value="CBS"/>
    <property type="match status" value="2"/>
</dbReference>
<gene>
    <name evidence="3" type="ORF">OZSIB_1122</name>
</gene>
<dbReference type="SMART" id="SM00924">
    <property type="entry name" value="MgtE_N"/>
    <property type="match status" value="1"/>
</dbReference>
<dbReference type="Pfam" id="PF00571">
    <property type="entry name" value="CBS"/>
    <property type="match status" value="2"/>
</dbReference>